<keyword evidence="2 5" id="KW-0489">Methyltransferase</keyword>
<dbReference type="STRING" id="7398.A0A1A9Z697"/>
<comment type="function">
    <text evidence="5">S-adenosyl-L-methionine-dependent protein-lysine N-methyltransferase that methylates elongation factor 1-alpha.</text>
</comment>
<dbReference type="GO" id="GO:0032259">
    <property type="term" value="P:methylation"/>
    <property type="evidence" value="ECO:0007669"/>
    <property type="project" value="UniProtKB-KW"/>
</dbReference>
<evidence type="ECO:0000256" key="1">
    <source>
        <dbReference type="ARBA" id="ARBA00022490"/>
    </source>
</evidence>
<sequence length="219" mass="24894">MSNQELAGSELGTKLYWDRAYNREIKNYKCHGDVGEIWFGEDSQFRIIDWILKHYKAEHNARIIDLGCGNGMLLIELAREGFVNLLGVDYSPEAITLAKKIAYDQGLTIRYSVADLMDAQACSLLGEYDIIHDKGTYDAVSLCPHNPKEKRLLYMDTVCRLMSCNGIFVITSCNWTEEELIIAFQNLFTKYCTIPTPSFKFGGKIGNVVTSIIFKKKIH</sequence>
<evidence type="ECO:0000313" key="8">
    <source>
        <dbReference type="Proteomes" id="UP000092445"/>
    </source>
</evidence>
<reference evidence="7" key="2">
    <citation type="submission" date="2020-05" db="UniProtKB">
        <authorList>
            <consortium name="EnsemblMetazoa"/>
        </authorList>
    </citation>
    <scope>IDENTIFICATION</scope>
    <source>
        <strain evidence="7">IAEA</strain>
    </source>
</reference>
<dbReference type="PANTHER" id="PTHR12843:SF5">
    <property type="entry name" value="EEF1A LYSINE METHYLTRANSFERASE 2"/>
    <property type="match status" value="1"/>
</dbReference>
<dbReference type="EC" id="2.1.1.-" evidence="5"/>
<evidence type="ECO:0000259" key="6">
    <source>
        <dbReference type="Pfam" id="PF13847"/>
    </source>
</evidence>
<dbReference type="PANTHER" id="PTHR12843">
    <property type="entry name" value="PROTEIN-LYSINE N-METHYLTRANSFERASE METTL10"/>
    <property type="match status" value="1"/>
</dbReference>
<dbReference type="Pfam" id="PF13847">
    <property type="entry name" value="Methyltransf_31"/>
    <property type="match status" value="1"/>
</dbReference>
<evidence type="ECO:0000256" key="5">
    <source>
        <dbReference type="HAMAP-Rule" id="MF_03188"/>
    </source>
</evidence>
<name>A0A1A9Z697_GLOPL</name>
<dbReference type="HAMAP" id="MF_03188">
    <property type="entry name" value="Methyltr_EFM4"/>
    <property type="match status" value="1"/>
</dbReference>
<dbReference type="EnsemblMetazoa" id="GPAI005178-RA">
    <property type="protein sequence ID" value="GPAI005178-PA"/>
    <property type="gene ID" value="GPAI005178"/>
</dbReference>
<proteinExistence type="inferred from homology"/>
<dbReference type="InterPro" id="IPR025714">
    <property type="entry name" value="Methyltranfer_dom"/>
</dbReference>
<evidence type="ECO:0000256" key="2">
    <source>
        <dbReference type="ARBA" id="ARBA00022603"/>
    </source>
</evidence>
<dbReference type="Proteomes" id="UP000092445">
    <property type="component" value="Unassembled WGS sequence"/>
</dbReference>
<comment type="subcellular location">
    <subcellularLocation>
        <location evidence="5">Cytoplasm</location>
    </subcellularLocation>
</comment>
<evidence type="ECO:0000256" key="4">
    <source>
        <dbReference type="ARBA" id="ARBA00022691"/>
    </source>
</evidence>
<accession>A0A1A9Z697</accession>
<protein>
    <recommendedName>
        <fullName evidence="5">Protein-lysine N-methyltransferase</fullName>
        <ecNumber evidence="5">2.1.1.-</ecNumber>
    </recommendedName>
</protein>
<dbReference type="CDD" id="cd02440">
    <property type="entry name" value="AdoMet_MTases"/>
    <property type="match status" value="1"/>
</dbReference>
<dbReference type="GO" id="GO:0005737">
    <property type="term" value="C:cytoplasm"/>
    <property type="evidence" value="ECO:0007669"/>
    <property type="project" value="UniProtKB-SubCell"/>
</dbReference>
<dbReference type="SUPFAM" id="SSF53335">
    <property type="entry name" value="S-adenosyl-L-methionine-dependent methyltransferases"/>
    <property type="match status" value="1"/>
</dbReference>
<comment type="similarity">
    <text evidence="5">Belongs to the class I-like SAM-binding methyltransferase superfamily. EFM4 family.</text>
</comment>
<dbReference type="AlphaFoldDB" id="A0A1A9Z697"/>
<feature type="domain" description="Methyltransferase" evidence="6">
    <location>
        <begin position="59"/>
        <end position="195"/>
    </location>
</feature>
<organism evidence="7 8">
    <name type="scientific">Glossina pallidipes</name>
    <name type="common">Tsetse fly</name>
    <dbReference type="NCBI Taxonomy" id="7398"/>
    <lineage>
        <taxon>Eukaryota</taxon>
        <taxon>Metazoa</taxon>
        <taxon>Ecdysozoa</taxon>
        <taxon>Arthropoda</taxon>
        <taxon>Hexapoda</taxon>
        <taxon>Insecta</taxon>
        <taxon>Pterygota</taxon>
        <taxon>Neoptera</taxon>
        <taxon>Endopterygota</taxon>
        <taxon>Diptera</taxon>
        <taxon>Brachycera</taxon>
        <taxon>Muscomorpha</taxon>
        <taxon>Hippoboscoidea</taxon>
        <taxon>Glossinidae</taxon>
        <taxon>Glossina</taxon>
    </lineage>
</organism>
<dbReference type="GO" id="GO:0016279">
    <property type="term" value="F:protein-lysine N-methyltransferase activity"/>
    <property type="evidence" value="ECO:0007669"/>
    <property type="project" value="UniProtKB-UniRule"/>
</dbReference>
<keyword evidence="3 5" id="KW-0808">Transferase</keyword>
<keyword evidence="8" id="KW-1185">Reference proteome</keyword>
<keyword evidence="4 5" id="KW-0949">S-adenosyl-L-methionine</keyword>
<keyword evidence="1 5" id="KW-0963">Cytoplasm</keyword>
<evidence type="ECO:0000256" key="3">
    <source>
        <dbReference type="ARBA" id="ARBA00022679"/>
    </source>
</evidence>
<evidence type="ECO:0000313" key="7">
    <source>
        <dbReference type="EnsemblMetazoa" id="GPAI005178-PA"/>
    </source>
</evidence>
<reference evidence="8" key="1">
    <citation type="submission" date="2014-03" db="EMBL/GenBank/DDBJ databases">
        <authorList>
            <person name="Aksoy S."/>
            <person name="Warren W."/>
            <person name="Wilson R.K."/>
        </authorList>
    </citation>
    <scope>NUCLEOTIDE SEQUENCE [LARGE SCALE GENOMIC DNA]</scope>
    <source>
        <strain evidence="8">IAEA</strain>
    </source>
</reference>
<dbReference type="Gene3D" id="3.40.50.150">
    <property type="entry name" value="Vaccinia Virus protein VP39"/>
    <property type="match status" value="1"/>
</dbReference>
<dbReference type="VEuPathDB" id="VectorBase:GPAI005178"/>
<dbReference type="InterPro" id="IPR026635">
    <property type="entry name" value="Efm4/METTL10"/>
</dbReference>
<dbReference type="InterPro" id="IPR029063">
    <property type="entry name" value="SAM-dependent_MTases_sf"/>
</dbReference>